<evidence type="ECO:0000256" key="2">
    <source>
        <dbReference type="PROSITE-ProRule" id="PRU00110"/>
    </source>
</evidence>
<accession>A0AAU8BKK9</accession>
<evidence type="ECO:0000256" key="3">
    <source>
        <dbReference type="SAM" id="MobiDB-lite"/>
    </source>
</evidence>
<keyword evidence="2" id="KW-0597">Phosphoprotein</keyword>
<dbReference type="GO" id="GO:0000160">
    <property type="term" value="P:phosphorelay signal transduction system"/>
    <property type="evidence" value="ECO:0007669"/>
    <property type="project" value="UniProtKB-KW"/>
</dbReference>
<organism evidence="6">
    <name type="scientific">Vibrio chaetopteri</name>
    <dbReference type="NCBI Taxonomy" id="3016528"/>
    <lineage>
        <taxon>Bacteria</taxon>
        <taxon>Pseudomonadati</taxon>
        <taxon>Pseudomonadota</taxon>
        <taxon>Gammaproteobacteria</taxon>
        <taxon>Vibrionales</taxon>
        <taxon>Vibrionaceae</taxon>
        <taxon>Vibrio</taxon>
    </lineage>
</organism>
<proteinExistence type="predicted"/>
<gene>
    <name evidence="6" type="ORF">PG915_05445</name>
</gene>
<dbReference type="SUPFAM" id="SSF47226">
    <property type="entry name" value="Histidine-containing phosphotransfer domain, HPT domain"/>
    <property type="match status" value="1"/>
</dbReference>
<evidence type="ECO:0000256" key="4">
    <source>
        <dbReference type="SAM" id="Phobius"/>
    </source>
</evidence>
<reference evidence="6" key="1">
    <citation type="submission" date="2023-01" db="EMBL/GenBank/DDBJ databases">
        <title>Vibrio sp. CB1-14 genome sequencing.</title>
        <authorList>
            <person name="Otstavnykh N."/>
            <person name="Isaeva M."/>
            <person name="Meleshko D."/>
        </authorList>
    </citation>
    <scope>NUCLEOTIDE SEQUENCE</scope>
    <source>
        <strain evidence="6">CB1-14</strain>
    </source>
</reference>
<sequence>MNVLKRLNGFAVTIVLLWSIAVTTVVYISSQEEKITHLIDEISFSIDKLRQTLFLAQPYRSRFSEQLELEIQLIHAQTVQLKSLTQSDLLSDVSHTVYLLERFVEQAQLLAQDEARMDTFVSSINAKPTRLSQAAISLSDRLSAVVLDTLFNDTVEPRQVYLKLEDIQREAYGLSGGDRVHVLELNSQASVLLSQAANTEFLVERVVNHPVMTELSLRELQSERIVNEQVLIVVLVSLVAIVCLLLCSFKKQSEPLLASGRDDLDGYEPVSVTREPQYARANSANETSKGQAEEVTQPHDVTPSFSKIEPVNETEQVELEVVRDEGISAPSEAAEEGAPIQFSEMLNTLDGDKESMLLLLGVFVSEHSQDADKLRSLADSDIDQATRVAHTLKGVSGSIFAEQLRQTAITAELQLKQTQSIDSEAIEKLELRLKQAIVSAEDYISNQSQQ</sequence>
<dbReference type="RefSeq" id="WP_353498199.1">
    <property type="nucleotide sequence ID" value="NZ_CP115920.1"/>
</dbReference>
<feature type="region of interest" description="Disordered" evidence="3">
    <location>
        <begin position="273"/>
        <end position="305"/>
    </location>
</feature>
<keyword evidence="4" id="KW-1133">Transmembrane helix</keyword>
<dbReference type="GO" id="GO:0004672">
    <property type="term" value="F:protein kinase activity"/>
    <property type="evidence" value="ECO:0007669"/>
    <property type="project" value="UniProtKB-ARBA"/>
</dbReference>
<dbReference type="EMBL" id="CP115920">
    <property type="protein sequence ID" value="XCD16977.1"/>
    <property type="molecule type" value="Genomic_DNA"/>
</dbReference>
<keyword evidence="4" id="KW-0472">Membrane</keyword>
<dbReference type="InterPro" id="IPR036641">
    <property type="entry name" value="HPT_dom_sf"/>
</dbReference>
<dbReference type="InterPro" id="IPR008207">
    <property type="entry name" value="Sig_transdc_His_kin_Hpt_dom"/>
</dbReference>
<evidence type="ECO:0000313" key="6">
    <source>
        <dbReference type="EMBL" id="XCD16977.1"/>
    </source>
</evidence>
<evidence type="ECO:0000259" key="5">
    <source>
        <dbReference type="PROSITE" id="PS50894"/>
    </source>
</evidence>
<keyword evidence="4" id="KW-0812">Transmembrane</keyword>
<protein>
    <submittedName>
        <fullName evidence="6">Hpt domain-containing protein</fullName>
    </submittedName>
</protein>
<dbReference type="Pfam" id="PF01627">
    <property type="entry name" value="Hpt"/>
    <property type="match status" value="1"/>
</dbReference>
<keyword evidence="1" id="KW-0902">Two-component regulatory system</keyword>
<name>A0AAU8BKK9_9VIBR</name>
<dbReference type="KEGG" id="vck:PG915_05445"/>
<feature type="domain" description="HPt" evidence="5">
    <location>
        <begin position="349"/>
        <end position="450"/>
    </location>
</feature>
<feature type="compositionally biased region" description="Polar residues" evidence="3">
    <location>
        <begin position="280"/>
        <end position="290"/>
    </location>
</feature>
<dbReference type="Gene3D" id="1.20.120.160">
    <property type="entry name" value="HPT domain"/>
    <property type="match status" value="1"/>
</dbReference>
<evidence type="ECO:0000256" key="1">
    <source>
        <dbReference type="ARBA" id="ARBA00023012"/>
    </source>
</evidence>
<feature type="transmembrane region" description="Helical" evidence="4">
    <location>
        <begin position="7"/>
        <end position="28"/>
    </location>
</feature>
<dbReference type="PROSITE" id="PS50894">
    <property type="entry name" value="HPT"/>
    <property type="match status" value="1"/>
</dbReference>
<feature type="modified residue" description="Phosphohistidine" evidence="2">
    <location>
        <position position="390"/>
    </location>
</feature>
<dbReference type="AlphaFoldDB" id="A0AAU8BKK9"/>